<evidence type="ECO:0008006" key="5">
    <source>
        <dbReference type="Google" id="ProtNLM"/>
    </source>
</evidence>
<evidence type="ECO:0000313" key="3">
    <source>
        <dbReference type="EMBL" id="KAJ8874090.1"/>
    </source>
</evidence>
<sequence>MHASLFSPKTARAPALPSFLLPLFLSSSWLFGDLAPLADVTEGSRRGVKRGEYGAVPECKDGGNGRSPRKPADQRYRPARFPRARNPGATAPGIERGSPRWEASSLTTRPPRPEKWRGYLSFKNVPERFLHQETIVVVS</sequence>
<evidence type="ECO:0000256" key="2">
    <source>
        <dbReference type="SAM" id="SignalP"/>
    </source>
</evidence>
<feature type="chain" id="PRO_5045671458" description="Secreted protein" evidence="2">
    <location>
        <begin position="31"/>
        <end position="139"/>
    </location>
</feature>
<feature type="signal peptide" evidence="2">
    <location>
        <begin position="1"/>
        <end position="30"/>
    </location>
</feature>
<reference evidence="3 4" key="1">
    <citation type="submission" date="2023-02" db="EMBL/GenBank/DDBJ databases">
        <title>LHISI_Scaffold_Assembly.</title>
        <authorList>
            <person name="Stuart O.P."/>
            <person name="Cleave R."/>
            <person name="Magrath M.J.L."/>
            <person name="Mikheyev A.S."/>
        </authorList>
    </citation>
    <scope>NUCLEOTIDE SEQUENCE [LARGE SCALE GENOMIC DNA]</scope>
    <source>
        <strain evidence="3">Daus_M_001</strain>
        <tissue evidence="3">Leg muscle</tissue>
    </source>
</reference>
<feature type="compositionally biased region" description="Basic and acidic residues" evidence="1">
    <location>
        <begin position="42"/>
        <end position="63"/>
    </location>
</feature>
<accession>A0ABQ9GPX8</accession>
<feature type="region of interest" description="Disordered" evidence="1">
    <location>
        <begin position="41"/>
        <end position="113"/>
    </location>
</feature>
<dbReference type="EMBL" id="JARBHB010000010">
    <property type="protein sequence ID" value="KAJ8874090.1"/>
    <property type="molecule type" value="Genomic_DNA"/>
</dbReference>
<evidence type="ECO:0000256" key="1">
    <source>
        <dbReference type="SAM" id="MobiDB-lite"/>
    </source>
</evidence>
<protein>
    <recommendedName>
        <fullName evidence="5">Secreted protein</fullName>
    </recommendedName>
</protein>
<gene>
    <name evidence="3" type="ORF">PR048_024931</name>
</gene>
<name>A0ABQ9GPX8_9NEOP</name>
<organism evidence="3 4">
    <name type="scientific">Dryococelus australis</name>
    <dbReference type="NCBI Taxonomy" id="614101"/>
    <lineage>
        <taxon>Eukaryota</taxon>
        <taxon>Metazoa</taxon>
        <taxon>Ecdysozoa</taxon>
        <taxon>Arthropoda</taxon>
        <taxon>Hexapoda</taxon>
        <taxon>Insecta</taxon>
        <taxon>Pterygota</taxon>
        <taxon>Neoptera</taxon>
        <taxon>Polyneoptera</taxon>
        <taxon>Phasmatodea</taxon>
        <taxon>Verophasmatodea</taxon>
        <taxon>Anareolatae</taxon>
        <taxon>Phasmatidae</taxon>
        <taxon>Eurycanthinae</taxon>
        <taxon>Dryococelus</taxon>
    </lineage>
</organism>
<proteinExistence type="predicted"/>
<keyword evidence="2" id="KW-0732">Signal</keyword>
<dbReference type="Proteomes" id="UP001159363">
    <property type="component" value="Chromosome 9"/>
</dbReference>
<keyword evidence="4" id="KW-1185">Reference proteome</keyword>
<evidence type="ECO:0000313" key="4">
    <source>
        <dbReference type="Proteomes" id="UP001159363"/>
    </source>
</evidence>
<comment type="caution">
    <text evidence="3">The sequence shown here is derived from an EMBL/GenBank/DDBJ whole genome shotgun (WGS) entry which is preliminary data.</text>
</comment>